<reference evidence="4" key="1">
    <citation type="submission" date="2021-02" db="EMBL/GenBank/DDBJ databases">
        <authorList>
            <person name="Nowell W R."/>
        </authorList>
    </citation>
    <scope>NUCLEOTIDE SEQUENCE</scope>
</reference>
<name>A0A819F9K1_9BILA</name>
<feature type="coiled-coil region" evidence="2">
    <location>
        <begin position="1422"/>
        <end position="1498"/>
    </location>
</feature>
<feature type="coiled-coil region" evidence="2">
    <location>
        <begin position="1058"/>
        <end position="1099"/>
    </location>
</feature>
<feature type="compositionally biased region" description="Polar residues" evidence="3">
    <location>
        <begin position="90"/>
        <end position="99"/>
    </location>
</feature>
<organism evidence="4 5">
    <name type="scientific">Rotaria magnacalcarata</name>
    <dbReference type="NCBI Taxonomy" id="392030"/>
    <lineage>
        <taxon>Eukaryota</taxon>
        <taxon>Metazoa</taxon>
        <taxon>Spiralia</taxon>
        <taxon>Gnathifera</taxon>
        <taxon>Rotifera</taxon>
        <taxon>Eurotatoria</taxon>
        <taxon>Bdelloidea</taxon>
        <taxon>Philodinida</taxon>
        <taxon>Philodinidae</taxon>
        <taxon>Rotaria</taxon>
    </lineage>
</organism>
<evidence type="ECO:0000256" key="2">
    <source>
        <dbReference type="SAM" id="Coils"/>
    </source>
</evidence>
<dbReference type="PANTHER" id="PTHR32083">
    <property type="entry name" value="CILIA AND FLAGELLA-ASSOCIATED PROTEIN 58-RELATED"/>
    <property type="match status" value="1"/>
</dbReference>
<keyword evidence="5" id="KW-1185">Reference proteome</keyword>
<feature type="coiled-coil region" evidence="2">
    <location>
        <begin position="1282"/>
        <end position="1351"/>
    </location>
</feature>
<feature type="coiled-coil region" evidence="2">
    <location>
        <begin position="1163"/>
        <end position="1246"/>
    </location>
</feature>
<feature type="region of interest" description="Disordered" evidence="3">
    <location>
        <begin position="952"/>
        <end position="995"/>
    </location>
</feature>
<evidence type="ECO:0000256" key="1">
    <source>
        <dbReference type="ARBA" id="ARBA00023054"/>
    </source>
</evidence>
<gene>
    <name evidence="4" type="ORF">OVN521_LOCUS7594</name>
</gene>
<comment type="caution">
    <text evidence="4">The sequence shown here is derived from an EMBL/GenBank/DDBJ whole genome shotgun (WGS) entry which is preliminary data.</text>
</comment>
<dbReference type="Gene3D" id="1.10.287.1490">
    <property type="match status" value="1"/>
</dbReference>
<evidence type="ECO:0000313" key="4">
    <source>
        <dbReference type="EMBL" id="CAF3864920.1"/>
    </source>
</evidence>
<dbReference type="GO" id="GO:0005856">
    <property type="term" value="C:cytoskeleton"/>
    <property type="evidence" value="ECO:0007669"/>
    <property type="project" value="TreeGrafter"/>
</dbReference>
<evidence type="ECO:0000313" key="5">
    <source>
        <dbReference type="Proteomes" id="UP000663866"/>
    </source>
</evidence>
<proteinExistence type="predicted"/>
<dbReference type="SUPFAM" id="SSF57997">
    <property type="entry name" value="Tropomyosin"/>
    <property type="match status" value="1"/>
</dbReference>
<accession>A0A819F9K1</accession>
<keyword evidence="1 2" id="KW-0175">Coiled coil</keyword>
<dbReference type="EMBL" id="CAJOBG010000843">
    <property type="protein sequence ID" value="CAF3864920.1"/>
    <property type="molecule type" value="Genomic_DNA"/>
</dbReference>
<evidence type="ECO:0000256" key="3">
    <source>
        <dbReference type="SAM" id="MobiDB-lite"/>
    </source>
</evidence>
<sequence>MIPNPAPPPDLTSFSNRFSNEELHQIGLALIQQSQHSIQMRQQVYHPASSQHSPHRLPRIIRPALETISSIPPLMNHQSNCSEVRPLMEQQTTPITSTPRRPASDSFDNSDGNRQRMKKRLRINDLPPRNEQVEQHHLPTLVPPHHHQHYFNMNVLKRAVSSNLPCFFIIFGASVEPKIFRPELSMCVQAGERRFKFTVGDKANFLTLFNWTWPEEIDNKKAEFIKPHTLPDCYALVAGYVPLDINQDIARQEILKTIPAAVGFSSIHYHHRQRPSYDIRFTVRSLEQYQTALELGRLSIGQHYLPLTTFLTGYRLTYCTACWKIGHMRDKCQSPVSCRKCLGPYANGVNHSCQNDTFICAQEELKLAVDKALTSGAIKRSAPGEVSRPFQQQMNDFPLLNQGQVISRPAWTTSDNGSLHSNLKQEMSDLVVTIKALSETMIRTEKSFNDLNNRIEVQHKSTILHCNSICAIIDTVQIMSSWVQEEWYSNSTLDSVLTKWENNPCPLSNQFIPLNVLTYNVQGWGTRALEVMDLIFKVDSPPFQYELHLLIYKSAFEHITMAESNAITSGSGSVNQDDDDSFNSLPPGVLRHLGNMHEDAQHFKRENKRLNQKKNEKDEARIDIEKNIDDILLKSDELMKKLEEQADELRNLEINKTNIYVEQLEKVDAAALEEINVGEYEGKMADLQRELQLHEKQRIEFNNELEIIMKEMSNIQSTQLELRRQLDKIQEELLEHERLLTEAMNERGRCEEKVEELRKLIESIEENIKVNQKQIETLTAQQRELETQQKDLEQQISQLNASIIKTEALLRDKEAKVARLEKDVQECQERIKNLEKELEHVREQIQTISEKIEKINQEIVNCEQKFQEFDSERKALELERRQLEKTLQTLEDERTDRANRLSRLQQKLFAIEDLFNRVETKVKQLQMQEEQQAAAVESLENERNRLEELKMKQTDETNSLREQKETAVNERQTAETEHKEAEKALTNAKQKERDTNNQYHRALNEEQRIKSQLDRVIREETAAKYAMQAAESRVKNLEPTESLWNLVGAIVPVLGGFTQSEVQKVNRARTELDRAREKYETKQAQVSELREKYATAKDHRKDAAKLRDDAKKDATKQQTITQVKLQNFNTCKATADRLIEEHRSSLRKQQQTETSFRMVSINLQKAQAQCASTTNELKHNEQEKATYGNQINELKSNLDDMREDLNRHQRTIDAHRTTMDESRKALQEKQLQCQLEQSKLQLLKGESENLKRLHGDLTNTEKAKVREMTYQNELLQAELKTVDDLRTEINTKKESLKSLNEQYVINTKDLENIILESKRLKTEKTTLNQALQQSKIDLSDAETQYRDVNRKYCAQKNKVETLRQNADMLDKRNIQISANVQFKQETLNKKNLQIGQNKIAISEVDGKINAERLRFDHGQKLIKTANKDSVTMKENIERIEKEISNKQVRFNELKEQLTQFHANAEATEDMKQENYKRLEKIEKELARLQQDYSELQKDHATKMHSVVKLEKPVVQTINNSNILTNKQKTTV</sequence>
<dbReference type="PANTHER" id="PTHR32083:SF0">
    <property type="entry name" value="CILIA AND FLAGELLA-ASSOCIATED PROTEIN 58"/>
    <property type="match status" value="1"/>
</dbReference>
<protein>
    <submittedName>
        <fullName evidence="4">Uncharacterized protein</fullName>
    </submittedName>
</protein>
<feature type="region of interest" description="Disordered" evidence="3">
    <location>
        <begin position="90"/>
        <end position="116"/>
    </location>
</feature>
<dbReference type="Proteomes" id="UP000663866">
    <property type="component" value="Unassembled WGS sequence"/>
</dbReference>